<feature type="transmembrane region" description="Helical" evidence="7">
    <location>
        <begin position="60"/>
        <end position="80"/>
    </location>
</feature>
<dbReference type="Gene3D" id="1.20.1250.20">
    <property type="entry name" value="MFS general substrate transporter like domains"/>
    <property type="match status" value="2"/>
</dbReference>
<evidence type="ECO:0000259" key="8">
    <source>
        <dbReference type="PROSITE" id="PS50850"/>
    </source>
</evidence>
<evidence type="ECO:0000256" key="4">
    <source>
        <dbReference type="ARBA" id="ARBA00022989"/>
    </source>
</evidence>
<feature type="transmembrane region" description="Helical" evidence="7">
    <location>
        <begin position="347"/>
        <end position="372"/>
    </location>
</feature>
<keyword evidence="2" id="KW-1003">Cell membrane</keyword>
<evidence type="ECO:0000256" key="7">
    <source>
        <dbReference type="SAM" id="Phobius"/>
    </source>
</evidence>
<dbReference type="Proteomes" id="UP001064262">
    <property type="component" value="Unassembled WGS sequence"/>
</dbReference>
<feature type="transmembrane region" description="Helical" evidence="7">
    <location>
        <begin position="182"/>
        <end position="202"/>
    </location>
</feature>
<dbReference type="GO" id="GO:0022857">
    <property type="term" value="F:transmembrane transporter activity"/>
    <property type="evidence" value="ECO:0007669"/>
    <property type="project" value="InterPro"/>
</dbReference>
<dbReference type="AlphaFoldDB" id="A0A9J6PXB6"/>
<evidence type="ECO:0000256" key="6">
    <source>
        <dbReference type="ARBA" id="ARBA00038514"/>
    </source>
</evidence>
<dbReference type="Pfam" id="PF07690">
    <property type="entry name" value="MFS_1"/>
    <property type="match status" value="2"/>
</dbReference>
<dbReference type="RefSeq" id="WP_267142008.1">
    <property type="nucleotide sequence ID" value="NZ_JAODIL010000065.1"/>
</dbReference>
<dbReference type="InterPro" id="IPR036259">
    <property type="entry name" value="MFS_trans_sf"/>
</dbReference>
<accession>A0A9J6PXB6</accession>
<comment type="caution">
    <text evidence="9">The sequence shown here is derived from an EMBL/GenBank/DDBJ whole genome shotgun (WGS) entry which is preliminary data.</text>
</comment>
<dbReference type="InterPro" id="IPR000849">
    <property type="entry name" value="Sugar_P_transporter"/>
</dbReference>
<proteinExistence type="inferred from homology"/>
<comment type="similarity">
    <text evidence="6">Belongs to the major facilitator superfamily. Phthalate permease family.</text>
</comment>
<organism evidence="9 10">
    <name type="scientific">Winslowiella arboricola</name>
    <dbReference type="NCBI Taxonomy" id="2978220"/>
    <lineage>
        <taxon>Bacteria</taxon>
        <taxon>Pseudomonadati</taxon>
        <taxon>Pseudomonadota</taxon>
        <taxon>Gammaproteobacteria</taxon>
        <taxon>Enterobacterales</taxon>
        <taxon>Erwiniaceae</taxon>
        <taxon>Winslowiella</taxon>
    </lineage>
</organism>
<dbReference type="CDD" id="cd17319">
    <property type="entry name" value="MFS_ExuT_GudP_like"/>
    <property type="match status" value="1"/>
</dbReference>
<dbReference type="PROSITE" id="PS50850">
    <property type="entry name" value="MFS"/>
    <property type="match status" value="1"/>
</dbReference>
<dbReference type="PANTHER" id="PTHR11662">
    <property type="entry name" value="SOLUTE CARRIER FAMILY 17"/>
    <property type="match status" value="1"/>
</dbReference>
<feature type="transmembrane region" description="Helical" evidence="7">
    <location>
        <begin position="288"/>
        <end position="311"/>
    </location>
</feature>
<evidence type="ECO:0000256" key="1">
    <source>
        <dbReference type="ARBA" id="ARBA00004651"/>
    </source>
</evidence>
<evidence type="ECO:0000256" key="3">
    <source>
        <dbReference type="ARBA" id="ARBA00022692"/>
    </source>
</evidence>
<keyword evidence="5 7" id="KW-0472">Membrane</keyword>
<keyword evidence="4 7" id="KW-1133">Transmembrane helix</keyword>
<dbReference type="EMBL" id="JAODIM010000041">
    <property type="protein sequence ID" value="MCU5778655.1"/>
    <property type="molecule type" value="Genomic_DNA"/>
</dbReference>
<dbReference type="InterPro" id="IPR050382">
    <property type="entry name" value="MFS_Na/Anion_cotransporter"/>
</dbReference>
<feature type="transmembrane region" description="Helical" evidence="7">
    <location>
        <begin position="20"/>
        <end position="40"/>
    </location>
</feature>
<name>A0A9J6PXB6_9GAMM</name>
<feature type="transmembrane region" description="Helical" evidence="7">
    <location>
        <begin position="87"/>
        <end position="106"/>
    </location>
</feature>
<sequence>MSQVNNLEGVAYAKKTNIRWHIVIMLFFVTAVNVGDRTTLAIAGKDMSAALGINPSQMGWIFSAFAWAYCLAQIPGGWLLDRFGSKKIYLCSLCLWSVFTLLQGFVQVFDGYGALIALAVLLFLVGLAEAPAMPGNSRFIAAWFPSKERATAAAVFNSAQYFATVIFAPIMGWLTLSMGWESIFIFMGILGLLITFAAAKVIHNPLSHPRVNAAEMDYIRQGGALVDMDQNNAKQQRKFKFSQFRQLLSNRMLLGIYLGQYCITVITFFFITWFPLYLAMDKGLDIKTVGFIAAIPAICGFLGGLLGGVISDRILKATKSLSVARKTPIVFGMLLSMTMIFCNYVDSIYLIVFFMALAFLGKGIGALGWAVMSDAAPKEMAGMAGGLFNMCGNISGIIAPVVIGYIVKATGHFEWALVFVAVHALLAIFSYLVIVGPIKRLELKAESSEFFG</sequence>
<dbReference type="GO" id="GO:0005886">
    <property type="term" value="C:plasma membrane"/>
    <property type="evidence" value="ECO:0007669"/>
    <property type="project" value="UniProtKB-SubCell"/>
</dbReference>
<dbReference type="InterPro" id="IPR020846">
    <property type="entry name" value="MFS_dom"/>
</dbReference>
<feature type="domain" description="Major facilitator superfamily (MFS) profile" evidence="8">
    <location>
        <begin position="22"/>
        <end position="439"/>
    </location>
</feature>
<dbReference type="InterPro" id="IPR011701">
    <property type="entry name" value="MFS"/>
</dbReference>
<comment type="subcellular location">
    <subcellularLocation>
        <location evidence="1">Cell membrane</location>
        <topology evidence="1">Multi-pass membrane protein</topology>
    </subcellularLocation>
</comment>
<evidence type="ECO:0000313" key="10">
    <source>
        <dbReference type="Proteomes" id="UP001064262"/>
    </source>
</evidence>
<protein>
    <submittedName>
        <fullName evidence="9">MFS transporter</fullName>
    </submittedName>
</protein>
<dbReference type="PIRSF" id="PIRSF002808">
    <property type="entry name" value="Hexose_phosphate_transp"/>
    <property type="match status" value="1"/>
</dbReference>
<feature type="transmembrane region" description="Helical" evidence="7">
    <location>
        <begin position="384"/>
        <end position="407"/>
    </location>
</feature>
<evidence type="ECO:0000256" key="2">
    <source>
        <dbReference type="ARBA" id="ARBA00022475"/>
    </source>
</evidence>
<gene>
    <name evidence="9" type="ORF">N5923_14260</name>
</gene>
<feature type="transmembrane region" description="Helical" evidence="7">
    <location>
        <begin position="112"/>
        <end position="132"/>
    </location>
</feature>
<dbReference type="NCBIfam" id="TIGR00893">
    <property type="entry name" value="2A0114"/>
    <property type="match status" value="1"/>
</dbReference>
<feature type="transmembrane region" description="Helical" evidence="7">
    <location>
        <begin position="254"/>
        <end position="276"/>
    </location>
</feature>
<reference evidence="9" key="1">
    <citation type="submission" date="2022-09" db="EMBL/GenBank/DDBJ databases">
        <title>Winslowiella arboricola sp. nov., isolated from bleeding cankers on broadleaf hosts.</title>
        <authorList>
            <person name="Brady C."/>
            <person name="Kaur S."/>
            <person name="Crampton B."/>
            <person name="Maddock D."/>
            <person name="Arnold D."/>
            <person name="Denman S."/>
        </authorList>
    </citation>
    <scope>NUCLEOTIDE SEQUENCE</scope>
    <source>
        <strain evidence="9">BAC 15a-03b</strain>
    </source>
</reference>
<evidence type="ECO:0000256" key="5">
    <source>
        <dbReference type="ARBA" id="ARBA00023136"/>
    </source>
</evidence>
<feature type="transmembrane region" description="Helical" evidence="7">
    <location>
        <begin position="153"/>
        <end position="176"/>
    </location>
</feature>
<evidence type="ECO:0000313" key="9">
    <source>
        <dbReference type="EMBL" id="MCU5778655.1"/>
    </source>
</evidence>
<feature type="transmembrane region" description="Helical" evidence="7">
    <location>
        <begin position="413"/>
        <end position="434"/>
    </location>
</feature>
<dbReference type="PANTHER" id="PTHR11662:SF399">
    <property type="entry name" value="FI19708P1-RELATED"/>
    <property type="match status" value="1"/>
</dbReference>
<keyword evidence="10" id="KW-1185">Reference proteome</keyword>
<keyword evidence="3 7" id="KW-0812">Transmembrane</keyword>
<dbReference type="SUPFAM" id="SSF103473">
    <property type="entry name" value="MFS general substrate transporter"/>
    <property type="match status" value="1"/>
</dbReference>